<feature type="region of interest" description="Disordered" evidence="1">
    <location>
        <begin position="1"/>
        <end position="124"/>
    </location>
</feature>
<gene>
    <name evidence="2" type="ORF">K402DRAFT_140024</name>
</gene>
<sequence length="124" mass="13907">MGTPSRKKPAKSSPTFSYSAPSLPPKFKPRDAPVSPRSTVSPELPPIKTPHNSSGNGTWSHAHSTKPPVPTTAKINYDERPQPRRGTKHRQTRKPEAKPRELSPKPRVRTRSDSSIMDIRRLRE</sequence>
<reference evidence="2" key="1">
    <citation type="journal article" date="2020" name="Stud. Mycol.">
        <title>101 Dothideomycetes genomes: a test case for predicting lifestyles and emergence of pathogens.</title>
        <authorList>
            <person name="Haridas S."/>
            <person name="Albert R."/>
            <person name="Binder M."/>
            <person name="Bloem J."/>
            <person name="Labutti K."/>
            <person name="Salamov A."/>
            <person name="Andreopoulos B."/>
            <person name="Baker S."/>
            <person name="Barry K."/>
            <person name="Bills G."/>
            <person name="Bluhm B."/>
            <person name="Cannon C."/>
            <person name="Castanera R."/>
            <person name="Culley D."/>
            <person name="Daum C."/>
            <person name="Ezra D."/>
            <person name="Gonzalez J."/>
            <person name="Henrissat B."/>
            <person name="Kuo A."/>
            <person name="Liang C."/>
            <person name="Lipzen A."/>
            <person name="Lutzoni F."/>
            <person name="Magnuson J."/>
            <person name="Mondo S."/>
            <person name="Nolan M."/>
            <person name="Ohm R."/>
            <person name="Pangilinan J."/>
            <person name="Park H.-J."/>
            <person name="Ramirez L."/>
            <person name="Alfaro M."/>
            <person name="Sun H."/>
            <person name="Tritt A."/>
            <person name="Yoshinaga Y."/>
            <person name="Zwiers L.-H."/>
            <person name="Turgeon B."/>
            <person name="Goodwin S."/>
            <person name="Spatafora J."/>
            <person name="Crous P."/>
            <person name="Grigoriev I."/>
        </authorList>
    </citation>
    <scope>NUCLEOTIDE SEQUENCE</scope>
    <source>
        <strain evidence="2">CBS 113979</strain>
    </source>
</reference>
<protein>
    <submittedName>
        <fullName evidence="2">Uncharacterized protein</fullName>
    </submittedName>
</protein>
<name>A0A6G1GUX8_9PEZI</name>
<evidence type="ECO:0000313" key="2">
    <source>
        <dbReference type="EMBL" id="KAF1984604.1"/>
    </source>
</evidence>
<feature type="compositionally biased region" description="Polar residues" evidence="1">
    <location>
        <begin position="50"/>
        <end position="62"/>
    </location>
</feature>
<dbReference type="AlphaFoldDB" id="A0A6G1GUX8"/>
<dbReference type="EMBL" id="ML977167">
    <property type="protein sequence ID" value="KAF1984604.1"/>
    <property type="molecule type" value="Genomic_DNA"/>
</dbReference>
<feature type="compositionally biased region" description="Basic and acidic residues" evidence="1">
    <location>
        <begin position="93"/>
        <end position="104"/>
    </location>
</feature>
<organism evidence="2 3">
    <name type="scientific">Aulographum hederae CBS 113979</name>
    <dbReference type="NCBI Taxonomy" id="1176131"/>
    <lineage>
        <taxon>Eukaryota</taxon>
        <taxon>Fungi</taxon>
        <taxon>Dikarya</taxon>
        <taxon>Ascomycota</taxon>
        <taxon>Pezizomycotina</taxon>
        <taxon>Dothideomycetes</taxon>
        <taxon>Pleosporomycetidae</taxon>
        <taxon>Aulographales</taxon>
        <taxon>Aulographaceae</taxon>
    </lineage>
</organism>
<dbReference type="Proteomes" id="UP000800041">
    <property type="component" value="Unassembled WGS sequence"/>
</dbReference>
<evidence type="ECO:0000313" key="3">
    <source>
        <dbReference type="Proteomes" id="UP000800041"/>
    </source>
</evidence>
<feature type="compositionally biased region" description="Basic residues" evidence="1">
    <location>
        <begin position="1"/>
        <end position="10"/>
    </location>
</feature>
<feature type="compositionally biased region" description="Basic residues" evidence="1">
    <location>
        <begin position="83"/>
        <end position="92"/>
    </location>
</feature>
<proteinExistence type="predicted"/>
<evidence type="ECO:0000256" key="1">
    <source>
        <dbReference type="SAM" id="MobiDB-lite"/>
    </source>
</evidence>
<accession>A0A6G1GUX8</accession>
<keyword evidence="3" id="KW-1185">Reference proteome</keyword>